<keyword evidence="5" id="KW-0418">Kinase</keyword>
<evidence type="ECO:0000256" key="7">
    <source>
        <dbReference type="ARBA" id="ARBA00047899"/>
    </source>
</evidence>
<keyword evidence="2" id="KW-0723">Serine/threonine-protein kinase</keyword>
<evidence type="ECO:0000256" key="6">
    <source>
        <dbReference type="ARBA" id="ARBA00022840"/>
    </source>
</evidence>
<dbReference type="PROSITE" id="PS50011">
    <property type="entry name" value="PROTEIN_KINASE_DOM"/>
    <property type="match status" value="1"/>
</dbReference>
<evidence type="ECO:0000256" key="2">
    <source>
        <dbReference type="ARBA" id="ARBA00022527"/>
    </source>
</evidence>
<dbReference type="PANTHER" id="PTHR27003">
    <property type="entry name" value="OS07G0166700 PROTEIN"/>
    <property type="match status" value="1"/>
</dbReference>
<dbReference type="GO" id="GO:0004674">
    <property type="term" value="F:protein serine/threonine kinase activity"/>
    <property type="evidence" value="ECO:0007669"/>
    <property type="project" value="UniProtKB-KW"/>
</dbReference>
<dbReference type="GO" id="GO:0005886">
    <property type="term" value="C:plasma membrane"/>
    <property type="evidence" value="ECO:0000318"/>
    <property type="project" value="GO_Central"/>
</dbReference>
<dbReference type="InterPro" id="IPR008271">
    <property type="entry name" value="Ser/Thr_kinase_AS"/>
</dbReference>
<proteinExistence type="predicted"/>
<dbReference type="GO" id="GO:0004714">
    <property type="term" value="F:transmembrane receptor protein tyrosine kinase activity"/>
    <property type="evidence" value="ECO:0007669"/>
    <property type="project" value="InterPro"/>
</dbReference>
<keyword evidence="4" id="KW-0547">Nucleotide-binding</keyword>
<name>A0A9K3E9A0_HELAN</name>
<keyword evidence="11" id="KW-1185">Reference proteome</keyword>
<accession>A0A9K3E9A0</accession>
<dbReference type="GO" id="GO:0005524">
    <property type="term" value="F:ATP binding"/>
    <property type="evidence" value="ECO:0007669"/>
    <property type="project" value="UniProtKB-KW"/>
</dbReference>
<keyword evidence="3 10" id="KW-0808">Transferase</keyword>
<dbReference type="SMART" id="SM00220">
    <property type="entry name" value="S_TKc"/>
    <property type="match status" value="1"/>
</dbReference>
<evidence type="ECO:0000256" key="1">
    <source>
        <dbReference type="ARBA" id="ARBA00012513"/>
    </source>
</evidence>
<sequence>MEGKFKDELPKIKKVVAIKRILHREDEQGKQGFNSEIKLLTSCKHPNIVSLLGFSKEDDEMILVYEFAFTVCSRVKNPSPSLPSPPLPSMSFQIGKTIFRQKKPHFPSPPPVKWISGTPFSLPSPPLPLLSRSLEHSVKGSLSDYIGRNSKTVSLTWAQRVQICIDIANGINYIHTDMEGKPRIIHRDIKSENILLDENLNAKVADFGLSTFHRMRQQASTIYTQNIAGTLVYVDPEYLKTGKYKRESDIYSFVVLFEVLSGSRAYDPIYIAKNETGLAHIARRCFNEGTLKEMIDPKMIKEDVDCNFTLNRGPNQTSFNAFSEVAYRCLAETQAKRPTMEVVIKELQKALELQFSKIYCVFIGSLQSNFVMPFVF</sequence>
<evidence type="ECO:0000256" key="4">
    <source>
        <dbReference type="ARBA" id="ARBA00022741"/>
    </source>
</evidence>
<dbReference type="SUPFAM" id="SSF56112">
    <property type="entry name" value="Protein kinase-like (PK-like)"/>
    <property type="match status" value="2"/>
</dbReference>
<dbReference type="InterPro" id="IPR045272">
    <property type="entry name" value="ANXUR1/2-like"/>
</dbReference>
<evidence type="ECO:0000259" key="9">
    <source>
        <dbReference type="PROSITE" id="PS50011"/>
    </source>
</evidence>
<dbReference type="GO" id="GO:0004672">
    <property type="term" value="F:protein kinase activity"/>
    <property type="evidence" value="ECO:0000318"/>
    <property type="project" value="GO_Central"/>
</dbReference>
<gene>
    <name evidence="10" type="ORF">HanXRQr2_Chr14g0638031</name>
</gene>
<dbReference type="EC" id="2.7.11.1" evidence="1"/>
<dbReference type="PANTHER" id="PTHR27003:SF471">
    <property type="entry name" value="VASCULAR ENDOTHELIAL GROWTH FACTOR RECEPTOR 2 (VEGFR2)-RELATED"/>
    <property type="match status" value="1"/>
</dbReference>
<reference evidence="10" key="2">
    <citation type="submission" date="2020-06" db="EMBL/GenBank/DDBJ databases">
        <title>Helianthus annuus Genome sequencing and assembly Release 2.</title>
        <authorList>
            <person name="Gouzy J."/>
            <person name="Langlade N."/>
            <person name="Munos S."/>
        </authorList>
    </citation>
    <scope>NUCLEOTIDE SEQUENCE</scope>
    <source>
        <tissue evidence="10">Leaves</tissue>
    </source>
</reference>
<dbReference type="Gene3D" id="3.30.200.20">
    <property type="entry name" value="Phosphorylase Kinase, domain 1"/>
    <property type="match status" value="1"/>
</dbReference>
<organism evidence="10 11">
    <name type="scientific">Helianthus annuus</name>
    <name type="common">Common sunflower</name>
    <dbReference type="NCBI Taxonomy" id="4232"/>
    <lineage>
        <taxon>Eukaryota</taxon>
        <taxon>Viridiplantae</taxon>
        <taxon>Streptophyta</taxon>
        <taxon>Embryophyta</taxon>
        <taxon>Tracheophyta</taxon>
        <taxon>Spermatophyta</taxon>
        <taxon>Magnoliopsida</taxon>
        <taxon>eudicotyledons</taxon>
        <taxon>Gunneridae</taxon>
        <taxon>Pentapetalae</taxon>
        <taxon>asterids</taxon>
        <taxon>campanulids</taxon>
        <taxon>Asterales</taxon>
        <taxon>Asteraceae</taxon>
        <taxon>Asteroideae</taxon>
        <taxon>Heliantheae alliance</taxon>
        <taxon>Heliantheae</taxon>
        <taxon>Helianthus</taxon>
    </lineage>
</organism>
<dbReference type="AlphaFoldDB" id="A0A9K3E9A0"/>
<dbReference type="Gene3D" id="1.10.510.10">
    <property type="entry name" value="Transferase(Phosphotransferase) domain 1"/>
    <property type="match status" value="1"/>
</dbReference>
<comment type="catalytic activity">
    <reaction evidence="7">
        <text>L-threonyl-[protein] + ATP = O-phospho-L-threonyl-[protein] + ADP + H(+)</text>
        <dbReference type="Rhea" id="RHEA:46608"/>
        <dbReference type="Rhea" id="RHEA-COMP:11060"/>
        <dbReference type="Rhea" id="RHEA-COMP:11605"/>
        <dbReference type="ChEBI" id="CHEBI:15378"/>
        <dbReference type="ChEBI" id="CHEBI:30013"/>
        <dbReference type="ChEBI" id="CHEBI:30616"/>
        <dbReference type="ChEBI" id="CHEBI:61977"/>
        <dbReference type="ChEBI" id="CHEBI:456216"/>
        <dbReference type="EC" id="2.7.11.1"/>
    </reaction>
</comment>
<dbReference type="Pfam" id="PF00069">
    <property type="entry name" value="Pkinase"/>
    <property type="match status" value="2"/>
</dbReference>
<reference evidence="10" key="1">
    <citation type="journal article" date="2017" name="Nature">
        <title>The sunflower genome provides insights into oil metabolism, flowering and Asterid evolution.</title>
        <authorList>
            <person name="Badouin H."/>
            <person name="Gouzy J."/>
            <person name="Grassa C.J."/>
            <person name="Murat F."/>
            <person name="Staton S.E."/>
            <person name="Cottret L."/>
            <person name="Lelandais-Briere C."/>
            <person name="Owens G.L."/>
            <person name="Carrere S."/>
            <person name="Mayjonade B."/>
            <person name="Legrand L."/>
            <person name="Gill N."/>
            <person name="Kane N.C."/>
            <person name="Bowers J.E."/>
            <person name="Hubner S."/>
            <person name="Bellec A."/>
            <person name="Berard A."/>
            <person name="Berges H."/>
            <person name="Blanchet N."/>
            <person name="Boniface M.C."/>
            <person name="Brunel D."/>
            <person name="Catrice O."/>
            <person name="Chaidir N."/>
            <person name="Claudel C."/>
            <person name="Donnadieu C."/>
            <person name="Faraut T."/>
            <person name="Fievet G."/>
            <person name="Helmstetter N."/>
            <person name="King M."/>
            <person name="Knapp S.J."/>
            <person name="Lai Z."/>
            <person name="Le Paslier M.C."/>
            <person name="Lippi Y."/>
            <person name="Lorenzon L."/>
            <person name="Mandel J.R."/>
            <person name="Marage G."/>
            <person name="Marchand G."/>
            <person name="Marquand E."/>
            <person name="Bret-Mestries E."/>
            <person name="Morien E."/>
            <person name="Nambeesan S."/>
            <person name="Nguyen T."/>
            <person name="Pegot-Espagnet P."/>
            <person name="Pouilly N."/>
            <person name="Raftis F."/>
            <person name="Sallet E."/>
            <person name="Schiex T."/>
            <person name="Thomas J."/>
            <person name="Vandecasteele C."/>
            <person name="Vares D."/>
            <person name="Vear F."/>
            <person name="Vautrin S."/>
            <person name="Crespi M."/>
            <person name="Mangin B."/>
            <person name="Burke J.M."/>
            <person name="Salse J."/>
            <person name="Munos S."/>
            <person name="Vincourt P."/>
            <person name="Rieseberg L.H."/>
            <person name="Langlade N.B."/>
        </authorList>
    </citation>
    <scope>NUCLEOTIDE SEQUENCE</scope>
    <source>
        <tissue evidence="10">Leaves</tissue>
    </source>
</reference>
<dbReference type="InterPro" id="IPR000719">
    <property type="entry name" value="Prot_kinase_dom"/>
</dbReference>
<dbReference type="EMBL" id="MNCJ02000329">
    <property type="protein sequence ID" value="KAF5768578.1"/>
    <property type="molecule type" value="Genomic_DNA"/>
</dbReference>
<evidence type="ECO:0000256" key="5">
    <source>
        <dbReference type="ARBA" id="ARBA00022777"/>
    </source>
</evidence>
<dbReference type="Proteomes" id="UP000215914">
    <property type="component" value="Unassembled WGS sequence"/>
</dbReference>
<evidence type="ECO:0000256" key="3">
    <source>
        <dbReference type="ARBA" id="ARBA00022679"/>
    </source>
</evidence>
<dbReference type="FunFam" id="1.10.510.10:FF:001023">
    <property type="entry name" value="Os07g0541700 protein"/>
    <property type="match status" value="1"/>
</dbReference>
<protein>
    <recommendedName>
        <fullName evidence="1">non-specific serine/threonine protein kinase</fullName>
        <ecNumber evidence="1">2.7.11.1</ecNumber>
    </recommendedName>
</protein>
<evidence type="ECO:0000313" key="10">
    <source>
        <dbReference type="EMBL" id="KAF5768578.1"/>
    </source>
</evidence>
<keyword evidence="6" id="KW-0067">ATP-binding</keyword>
<dbReference type="PROSITE" id="PS00108">
    <property type="entry name" value="PROTEIN_KINASE_ST"/>
    <property type="match status" value="1"/>
</dbReference>
<evidence type="ECO:0000256" key="8">
    <source>
        <dbReference type="ARBA" id="ARBA00048679"/>
    </source>
</evidence>
<comment type="caution">
    <text evidence="10">The sequence shown here is derived from an EMBL/GenBank/DDBJ whole genome shotgun (WGS) entry which is preliminary data.</text>
</comment>
<comment type="catalytic activity">
    <reaction evidence="8">
        <text>L-seryl-[protein] + ATP = O-phospho-L-seryl-[protein] + ADP + H(+)</text>
        <dbReference type="Rhea" id="RHEA:17989"/>
        <dbReference type="Rhea" id="RHEA-COMP:9863"/>
        <dbReference type="Rhea" id="RHEA-COMP:11604"/>
        <dbReference type="ChEBI" id="CHEBI:15378"/>
        <dbReference type="ChEBI" id="CHEBI:29999"/>
        <dbReference type="ChEBI" id="CHEBI:30616"/>
        <dbReference type="ChEBI" id="CHEBI:83421"/>
        <dbReference type="ChEBI" id="CHEBI:456216"/>
        <dbReference type="EC" id="2.7.11.1"/>
    </reaction>
</comment>
<feature type="domain" description="Protein kinase" evidence="9">
    <location>
        <begin position="1"/>
        <end position="351"/>
    </location>
</feature>
<dbReference type="InterPro" id="IPR011009">
    <property type="entry name" value="Kinase-like_dom_sf"/>
</dbReference>
<dbReference type="Gramene" id="mRNA:HanXRQr2_Chr14g0638031">
    <property type="protein sequence ID" value="mRNA:HanXRQr2_Chr14g0638031"/>
    <property type="gene ID" value="HanXRQr2_Chr14g0638031"/>
</dbReference>
<dbReference type="OrthoDB" id="659885at2759"/>
<dbReference type="PIRSF" id="PIRSF000654">
    <property type="entry name" value="Integrin-linked_kinase"/>
    <property type="match status" value="1"/>
</dbReference>
<evidence type="ECO:0000313" key="11">
    <source>
        <dbReference type="Proteomes" id="UP000215914"/>
    </source>
</evidence>